<sequence length="114" mass="13453">MFNEGSISWKQDFHTFHVLPYESIDLFIILCRVHNIVYIGENIVTHNRVSRTPRLRIYPKLSPIITITSKLLYEKVKQLLTNLEIYDNEDDIIALMNQLFQILNLLTTIYSTII</sequence>
<gene>
    <name evidence="1" type="ORF">LCGC14_2063410</name>
</gene>
<proteinExistence type="predicted"/>
<reference evidence="1" key="1">
    <citation type="journal article" date="2015" name="Nature">
        <title>Complex archaea that bridge the gap between prokaryotes and eukaryotes.</title>
        <authorList>
            <person name="Spang A."/>
            <person name="Saw J.H."/>
            <person name="Jorgensen S.L."/>
            <person name="Zaremba-Niedzwiedzka K."/>
            <person name="Martijn J."/>
            <person name="Lind A.E."/>
            <person name="van Eijk R."/>
            <person name="Schleper C."/>
            <person name="Guy L."/>
            <person name="Ettema T.J."/>
        </authorList>
    </citation>
    <scope>NUCLEOTIDE SEQUENCE</scope>
</reference>
<dbReference type="AlphaFoldDB" id="A0A0F9EKD9"/>
<name>A0A0F9EKD9_9ZZZZ</name>
<accession>A0A0F9EKD9</accession>
<protein>
    <submittedName>
        <fullName evidence="1">Uncharacterized protein</fullName>
    </submittedName>
</protein>
<organism evidence="1">
    <name type="scientific">marine sediment metagenome</name>
    <dbReference type="NCBI Taxonomy" id="412755"/>
    <lineage>
        <taxon>unclassified sequences</taxon>
        <taxon>metagenomes</taxon>
        <taxon>ecological metagenomes</taxon>
    </lineage>
</organism>
<comment type="caution">
    <text evidence="1">The sequence shown here is derived from an EMBL/GenBank/DDBJ whole genome shotgun (WGS) entry which is preliminary data.</text>
</comment>
<evidence type="ECO:0000313" key="1">
    <source>
        <dbReference type="EMBL" id="KKL74588.1"/>
    </source>
</evidence>
<dbReference type="EMBL" id="LAZR01024601">
    <property type="protein sequence ID" value="KKL74588.1"/>
    <property type="molecule type" value="Genomic_DNA"/>
</dbReference>